<name>A0ABR1BYB3_NECAM</name>
<accession>A0ABR1BYB3</accession>
<organism evidence="1 2">
    <name type="scientific">Necator americanus</name>
    <name type="common">Human hookworm</name>
    <dbReference type="NCBI Taxonomy" id="51031"/>
    <lineage>
        <taxon>Eukaryota</taxon>
        <taxon>Metazoa</taxon>
        <taxon>Ecdysozoa</taxon>
        <taxon>Nematoda</taxon>
        <taxon>Chromadorea</taxon>
        <taxon>Rhabditida</taxon>
        <taxon>Rhabditina</taxon>
        <taxon>Rhabditomorpha</taxon>
        <taxon>Strongyloidea</taxon>
        <taxon>Ancylostomatidae</taxon>
        <taxon>Bunostominae</taxon>
        <taxon>Necator</taxon>
    </lineage>
</organism>
<sequence length="83" mass="9176">MFKRPSIFLRSAAQLSEAGLARDSRLAAISLVERTDERTRTGLVHAEFVSVSVRYTQAGGGGGKQLWKQALTDAFMHTPRLRT</sequence>
<comment type="caution">
    <text evidence="1">The sequence shown here is derived from an EMBL/GenBank/DDBJ whole genome shotgun (WGS) entry which is preliminary data.</text>
</comment>
<dbReference type="Proteomes" id="UP001303046">
    <property type="component" value="Unassembled WGS sequence"/>
</dbReference>
<evidence type="ECO:0000313" key="2">
    <source>
        <dbReference type="Proteomes" id="UP001303046"/>
    </source>
</evidence>
<proteinExistence type="predicted"/>
<protein>
    <submittedName>
        <fullName evidence="1">Uncharacterized protein</fullName>
    </submittedName>
</protein>
<dbReference type="EMBL" id="JAVFWL010000001">
    <property type="protein sequence ID" value="KAK6730098.1"/>
    <property type="molecule type" value="Genomic_DNA"/>
</dbReference>
<gene>
    <name evidence="1" type="primary">Necator_chrI.g3015</name>
    <name evidence="1" type="ORF">RB195_006886</name>
</gene>
<reference evidence="1 2" key="1">
    <citation type="submission" date="2023-08" db="EMBL/GenBank/DDBJ databases">
        <title>A Necator americanus chromosomal reference genome.</title>
        <authorList>
            <person name="Ilik V."/>
            <person name="Petrzelkova K.J."/>
            <person name="Pardy F."/>
            <person name="Fuh T."/>
            <person name="Niatou-Singa F.S."/>
            <person name="Gouil Q."/>
            <person name="Baker L."/>
            <person name="Ritchie M.E."/>
            <person name="Jex A.R."/>
            <person name="Gazzola D."/>
            <person name="Li H."/>
            <person name="Toshio Fujiwara R."/>
            <person name="Zhan B."/>
            <person name="Aroian R.V."/>
            <person name="Pafco B."/>
            <person name="Schwarz E.M."/>
        </authorList>
    </citation>
    <scope>NUCLEOTIDE SEQUENCE [LARGE SCALE GENOMIC DNA]</scope>
    <source>
        <strain evidence="1 2">Aroian</strain>
        <tissue evidence="1">Whole animal</tissue>
    </source>
</reference>
<keyword evidence="2" id="KW-1185">Reference proteome</keyword>
<evidence type="ECO:0000313" key="1">
    <source>
        <dbReference type="EMBL" id="KAK6730098.1"/>
    </source>
</evidence>